<dbReference type="Proteomes" id="UP000094527">
    <property type="component" value="Unassembled WGS sequence"/>
</dbReference>
<sequence>MAVGIVNNEMSNWNTGCSELDLNACDFSFLSCHFIKEMKKDDLLDLHQYNSEEQARAAAQLGKLWGYISFPRNFSQHTVDLITAGRFAENETLEGSRIRMYLDMSRMYYIYLYRVSFSTLTLPSFV</sequence>
<comment type="caution">
    <text evidence="1">The sequence shown here is derived from an EMBL/GenBank/DDBJ whole genome shotgun (WGS) entry which is preliminary data.</text>
</comment>
<reference evidence="1 2" key="1">
    <citation type="journal article" date="2016" name="Genome Biol. Evol.">
        <title>Gene Family Evolution Reflects Adaptation to Soil Environmental Stressors in the Genome of the Collembolan Orchesella cincta.</title>
        <authorList>
            <person name="Faddeeva-Vakhrusheva A."/>
            <person name="Derks M.F."/>
            <person name="Anvar S.Y."/>
            <person name="Agamennone V."/>
            <person name="Suring W."/>
            <person name="Smit S."/>
            <person name="van Straalen N.M."/>
            <person name="Roelofs D."/>
        </authorList>
    </citation>
    <scope>NUCLEOTIDE SEQUENCE [LARGE SCALE GENOMIC DNA]</scope>
    <source>
        <tissue evidence="1">Mixed pool</tissue>
    </source>
</reference>
<protein>
    <submittedName>
        <fullName evidence="1">Uncharacterized protein</fullName>
    </submittedName>
</protein>
<evidence type="ECO:0000313" key="1">
    <source>
        <dbReference type="EMBL" id="ODN04357.1"/>
    </source>
</evidence>
<keyword evidence="2" id="KW-1185">Reference proteome</keyword>
<dbReference type="AlphaFoldDB" id="A0A1D2NGI7"/>
<accession>A0A1D2NGI7</accession>
<name>A0A1D2NGI7_ORCCI</name>
<evidence type="ECO:0000313" key="2">
    <source>
        <dbReference type="Proteomes" id="UP000094527"/>
    </source>
</evidence>
<organism evidence="1 2">
    <name type="scientific">Orchesella cincta</name>
    <name type="common">Springtail</name>
    <name type="synonym">Podura cincta</name>
    <dbReference type="NCBI Taxonomy" id="48709"/>
    <lineage>
        <taxon>Eukaryota</taxon>
        <taxon>Metazoa</taxon>
        <taxon>Ecdysozoa</taxon>
        <taxon>Arthropoda</taxon>
        <taxon>Hexapoda</taxon>
        <taxon>Collembola</taxon>
        <taxon>Entomobryomorpha</taxon>
        <taxon>Entomobryoidea</taxon>
        <taxon>Orchesellidae</taxon>
        <taxon>Orchesellinae</taxon>
        <taxon>Orchesella</taxon>
    </lineage>
</organism>
<dbReference type="EMBL" id="LJIJ01000046">
    <property type="protein sequence ID" value="ODN04357.1"/>
    <property type="molecule type" value="Genomic_DNA"/>
</dbReference>
<dbReference type="STRING" id="48709.A0A1D2NGI7"/>
<gene>
    <name evidence="1" type="ORF">Ocin01_02302</name>
</gene>
<feature type="non-terminal residue" evidence="1">
    <location>
        <position position="126"/>
    </location>
</feature>
<proteinExistence type="predicted"/>